<dbReference type="OrthoDB" id="9793848at2"/>
<dbReference type="InterPro" id="IPR009664">
    <property type="entry name" value="Ppnp"/>
</dbReference>
<dbReference type="Gene3D" id="2.60.120.10">
    <property type="entry name" value="Jelly Rolls"/>
    <property type="match status" value="1"/>
</dbReference>
<dbReference type="PANTHER" id="PTHR36540:SF1">
    <property type="entry name" value="PYRIMIDINE_PURINE NUCLEOSIDE PHOSPHORYLASE"/>
    <property type="match status" value="1"/>
</dbReference>
<dbReference type="InterPro" id="IPR011051">
    <property type="entry name" value="RmlC_Cupin_sf"/>
</dbReference>
<dbReference type="SUPFAM" id="SSF51182">
    <property type="entry name" value="RmlC-like cupins"/>
    <property type="match status" value="1"/>
</dbReference>
<accession>A0A120MZA0</accession>
<dbReference type="GO" id="GO:0004731">
    <property type="term" value="F:purine-nucleoside phosphorylase activity"/>
    <property type="evidence" value="ECO:0007669"/>
    <property type="project" value="TreeGrafter"/>
</dbReference>
<dbReference type="EMBL" id="AP017313">
    <property type="protein sequence ID" value="BAU55978.1"/>
    <property type="molecule type" value="Genomic_DNA"/>
</dbReference>
<protein>
    <submittedName>
        <fullName evidence="1">Uncharacterized protein</fullName>
    </submittedName>
</protein>
<gene>
    <name evidence="1" type="ORF">MgSA37_04170</name>
</gene>
<dbReference type="Proteomes" id="UP000218263">
    <property type="component" value="Chromosome"/>
</dbReference>
<evidence type="ECO:0000313" key="1">
    <source>
        <dbReference type="EMBL" id="BAU55978.1"/>
    </source>
</evidence>
<name>A0A120MZA0_9SPHI</name>
<dbReference type="InterPro" id="IPR014710">
    <property type="entry name" value="RmlC-like_jellyroll"/>
</dbReference>
<dbReference type="Pfam" id="PF06865">
    <property type="entry name" value="Ppnp"/>
    <property type="match status" value="1"/>
</dbReference>
<dbReference type="GO" id="GO:0016154">
    <property type="term" value="F:pyrimidine-nucleoside phosphorylase activity"/>
    <property type="evidence" value="ECO:0007669"/>
    <property type="project" value="TreeGrafter"/>
</dbReference>
<dbReference type="KEGG" id="mgot:MgSA37_04170"/>
<reference evidence="1 2" key="1">
    <citation type="submission" date="2015-12" db="EMBL/GenBank/DDBJ databases">
        <title>Genome sequence of Mucilaginibacter gotjawali.</title>
        <authorList>
            <person name="Lee J.S."/>
            <person name="Lee K.C."/>
            <person name="Kim K.K."/>
            <person name="Lee B.W."/>
        </authorList>
    </citation>
    <scope>NUCLEOTIDE SEQUENCE [LARGE SCALE GENOMIC DNA]</scope>
    <source>
        <strain evidence="1 2">SA3-7</strain>
    </source>
</reference>
<dbReference type="GO" id="GO:0005829">
    <property type="term" value="C:cytosol"/>
    <property type="evidence" value="ECO:0007669"/>
    <property type="project" value="TreeGrafter"/>
</dbReference>
<keyword evidence="2" id="KW-1185">Reference proteome</keyword>
<sequence>MIKHNTYFEGNVQSLGLETEKGYATVGVMQAGTYQFGATAKETIKIISGVFGTRLPGKDWVKTGVDEVLHIPADTKFDVLCESDVAYICYYG</sequence>
<dbReference type="PANTHER" id="PTHR36540">
    <property type="entry name" value="PYRIMIDINE/PURINE NUCLEOSIDE PHOSPHORYLASE"/>
    <property type="match status" value="1"/>
</dbReference>
<organism evidence="1 2">
    <name type="scientific">Mucilaginibacter gotjawali</name>
    <dbReference type="NCBI Taxonomy" id="1550579"/>
    <lineage>
        <taxon>Bacteria</taxon>
        <taxon>Pseudomonadati</taxon>
        <taxon>Bacteroidota</taxon>
        <taxon>Sphingobacteriia</taxon>
        <taxon>Sphingobacteriales</taxon>
        <taxon>Sphingobacteriaceae</taxon>
        <taxon>Mucilaginibacter</taxon>
    </lineage>
</organism>
<proteinExistence type="predicted"/>
<dbReference type="AlphaFoldDB" id="A0A120MZA0"/>
<dbReference type="RefSeq" id="WP_096354505.1">
    <property type="nucleotide sequence ID" value="NZ_AP017313.1"/>
</dbReference>
<evidence type="ECO:0000313" key="2">
    <source>
        <dbReference type="Proteomes" id="UP000218263"/>
    </source>
</evidence>